<comment type="caution">
    <text evidence="1">The sequence shown here is derived from an EMBL/GenBank/DDBJ whole genome shotgun (WGS) entry which is preliminary data.</text>
</comment>
<sequence length="473" mass="54064">MKNEGINQELIAQGYLAYAFRQGGESPLKFEDNSDIVTDKDVNPIPITPKGGKEPIPFVPRGSRNDLPYDILRRTAKNVTVASNIEFKSKVVYGDGILVYRQVRNETTGKWEKQEVTREDAPEIFDFLELNDFGHVRMELANDLCLFYDAFVEYIFDRNDPPRLVQVRPLETTCSRISEIDEKEGRSLWHGYSAEWYLGTPTDLVATPLLDRRAPLRDLLTRMGRLPGKNGIAKTGRDRRFVHNLRINTPGRFYYARPYWWSVFASGWYDFSNAIPTYKKALIKNQMSLRYIVYIKDTFWAELFKKNRATDEKAQVSLQTKFLDELNDYLTGEENAGKTFVSHFRYDRVKGIEDKDILITPLDNALKGGEYIEDSEETSNTLSYGMGVHPSIIGSSPGKNKSINGTEARELFIITQALMKSFQEATLEPLYFAKRLNGWPEDICFSVTNVQLTTLDKGTGATKNTGLKPENEE</sequence>
<reference evidence="1" key="1">
    <citation type="journal article" date="2021" name="PeerJ">
        <title>Extensive microbial diversity within the chicken gut microbiome revealed by metagenomics and culture.</title>
        <authorList>
            <person name="Gilroy R."/>
            <person name="Ravi A."/>
            <person name="Getino M."/>
            <person name="Pursley I."/>
            <person name="Horton D.L."/>
            <person name="Alikhan N.F."/>
            <person name="Baker D."/>
            <person name="Gharbi K."/>
            <person name="Hall N."/>
            <person name="Watson M."/>
            <person name="Adriaenssens E.M."/>
            <person name="Foster-Nyarko E."/>
            <person name="Jarju S."/>
            <person name="Secka A."/>
            <person name="Antonio M."/>
            <person name="Oren A."/>
            <person name="Chaudhuri R.R."/>
            <person name="La Ragione R."/>
            <person name="Hildebrand F."/>
            <person name="Pallen M.J."/>
        </authorList>
    </citation>
    <scope>NUCLEOTIDE SEQUENCE</scope>
    <source>
        <strain evidence="1">Gambia2-208</strain>
    </source>
</reference>
<name>A0A9D2CL74_9BACE</name>
<organism evidence="1 2">
    <name type="scientific">Candidatus Bacteroides pullicola</name>
    <dbReference type="NCBI Taxonomy" id="2838475"/>
    <lineage>
        <taxon>Bacteria</taxon>
        <taxon>Pseudomonadati</taxon>
        <taxon>Bacteroidota</taxon>
        <taxon>Bacteroidia</taxon>
        <taxon>Bacteroidales</taxon>
        <taxon>Bacteroidaceae</taxon>
        <taxon>Bacteroides</taxon>
    </lineage>
</organism>
<evidence type="ECO:0000313" key="2">
    <source>
        <dbReference type="Proteomes" id="UP000886851"/>
    </source>
</evidence>
<proteinExistence type="predicted"/>
<accession>A0A9D2CL74</accession>
<evidence type="ECO:0000313" key="1">
    <source>
        <dbReference type="EMBL" id="HIY88254.1"/>
    </source>
</evidence>
<dbReference type="EMBL" id="DXCV01000041">
    <property type="protein sequence ID" value="HIY88254.1"/>
    <property type="molecule type" value="Genomic_DNA"/>
</dbReference>
<dbReference type="Proteomes" id="UP000886851">
    <property type="component" value="Unassembled WGS sequence"/>
</dbReference>
<reference evidence="1" key="2">
    <citation type="submission" date="2021-04" db="EMBL/GenBank/DDBJ databases">
        <authorList>
            <person name="Gilroy R."/>
        </authorList>
    </citation>
    <scope>NUCLEOTIDE SEQUENCE</scope>
    <source>
        <strain evidence="1">Gambia2-208</strain>
    </source>
</reference>
<dbReference type="AlphaFoldDB" id="A0A9D2CL74"/>
<evidence type="ECO:0008006" key="3">
    <source>
        <dbReference type="Google" id="ProtNLM"/>
    </source>
</evidence>
<gene>
    <name evidence="1" type="ORF">H9824_06080</name>
</gene>
<protein>
    <recommendedName>
        <fullName evidence="3">Phage portal protein</fullName>
    </recommendedName>
</protein>